<evidence type="ECO:0000256" key="11">
    <source>
        <dbReference type="ARBA" id="ARBA00023136"/>
    </source>
</evidence>
<evidence type="ECO:0000259" key="16">
    <source>
        <dbReference type="Pfam" id="PF00137"/>
    </source>
</evidence>
<keyword evidence="3 14" id="KW-0813">Transport</keyword>
<dbReference type="Pfam" id="PF00137">
    <property type="entry name" value="ATP-synt_C"/>
    <property type="match status" value="1"/>
</dbReference>
<feature type="domain" description="V-ATPase proteolipid subunit C-like" evidence="16">
    <location>
        <begin position="36"/>
        <end position="99"/>
    </location>
</feature>
<keyword evidence="8 14" id="KW-1133">Transmembrane helix</keyword>
<dbReference type="InterPro" id="IPR035921">
    <property type="entry name" value="F/V-ATP_Csub_sf"/>
</dbReference>
<keyword evidence="12 14" id="KW-0066">ATP synthesis</keyword>
<dbReference type="PRINTS" id="PR00124">
    <property type="entry name" value="ATPASEC"/>
</dbReference>
<keyword evidence="7 14" id="KW-0375">Hydrogen ion transport</keyword>
<keyword evidence="4 14" id="KW-1003">Cell membrane</keyword>
<dbReference type="SUPFAM" id="SSF81333">
    <property type="entry name" value="F1F0 ATP synthase subunit C"/>
    <property type="match status" value="1"/>
</dbReference>
<keyword evidence="11 14" id="KW-0472">Membrane</keyword>
<dbReference type="GO" id="GO:0008289">
    <property type="term" value="F:lipid binding"/>
    <property type="evidence" value="ECO:0007669"/>
    <property type="project" value="UniProtKB-KW"/>
</dbReference>
<evidence type="ECO:0000256" key="13">
    <source>
        <dbReference type="ARBA" id="ARBA00025198"/>
    </source>
</evidence>
<dbReference type="STRING" id="1592317.DPF_1102"/>
<dbReference type="GO" id="GO:0045259">
    <property type="term" value="C:proton-transporting ATP synthase complex"/>
    <property type="evidence" value="ECO:0007669"/>
    <property type="project" value="UniProtKB-KW"/>
</dbReference>
<dbReference type="GO" id="GO:0033177">
    <property type="term" value="C:proton-transporting two-sector ATPase complex, proton-transporting domain"/>
    <property type="evidence" value="ECO:0007669"/>
    <property type="project" value="InterPro"/>
</dbReference>
<dbReference type="InterPro" id="IPR005953">
    <property type="entry name" value="ATP_synth_csu_bac/chlpt"/>
</dbReference>
<dbReference type="InterPro" id="IPR002379">
    <property type="entry name" value="ATPase_proteolipid_c-like_dom"/>
</dbReference>
<evidence type="ECO:0000256" key="8">
    <source>
        <dbReference type="ARBA" id="ARBA00022989"/>
    </source>
</evidence>
<evidence type="ECO:0000256" key="1">
    <source>
        <dbReference type="ARBA" id="ARBA00004651"/>
    </source>
</evidence>
<dbReference type="Gene3D" id="1.20.20.10">
    <property type="entry name" value="F1F0 ATP synthase subunit C"/>
    <property type="match status" value="1"/>
</dbReference>
<evidence type="ECO:0000256" key="15">
    <source>
        <dbReference type="SAM" id="SignalP"/>
    </source>
</evidence>
<feature type="site" description="Reversibly protonated during proton transport" evidence="14">
    <location>
        <position position="86"/>
    </location>
</feature>
<dbReference type="NCBIfam" id="TIGR01260">
    <property type="entry name" value="ATP_synt_c"/>
    <property type="match status" value="1"/>
</dbReference>
<proteinExistence type="inferred from homology"/>
<comment type="subcellular location">
    <subcellularLocation>
        <location evidence="1 14">Cell membrane</location>
        <topology evidence="1 14">Multi-pass membrane protein</topology>
    </subcellularLocation>
</comment>
<reference evidence="18" key="1">
    <citation type="submission" date="2016-06" db="EMBL/GenBank/DDBJ databases">
        <title>Draft genome sequence of Desulfoplanes formicivorans strain Pf12B.</title>
        <authorList>
            <person name="Watanabe M."/>
            <person name="Kojima H."/>
            <person name="Fukui M."/>
        </authorList>
    </citation>
    <scope>NUCLEOTIDE SEQUENCE [LARGE SCALE GENOMIC DNA]</scope>
    <source>
        <strain evidence="18">Pf12B</strain>
    </source>
</reference>
<dbReference type="Proteomes" id="UP000095200">
    <property type="component" value="Unassembled WGS sequence"/>
</dbReference>
<feature type="transmembrane region" description="Helical" evidence="14">
    <location>
        <begin position="36"/>
        <end position="57"/>
    </location>
</feature>
<evidence type="ECO:0000256" key="4">
    <source>
        <dbReference type="ARBA" id="ARBA00022475"/>
    </source>
</evidence>
<accession>A0A194AI00</accession>
<dbReference type="InterPro" id="IPR038662">
    <property type="entry name" value="ATP_synth_F0_csu_sf"/>
</dbReference>
<evidence type="ECO:0000256" key="14">
    <source>
        <dbReference type="HAMAP-Rule" id="MF_01396"/>
    </source>
</evidence>
<evidence type="ECO:0000313" key="17">
    <source>
        <dbReference type="EMBL" id="GAU08394.1"/>
    </source>
</evidence>
<name>A0A194AI00_9BACT</name>
<dbReference type="FunFam" id="1.20.20.10:FF:000002">
    <property type="entry name" value="ATP synthase subunit c"/>
    <property type="match status" value="1"/>
</dbReference>
<keyword evidence="15" id="KW-0732">Signal</keyword>
<keyword evidence="18" id="KW-1185">Reference proteome</keyword>
<dbReference type="GO" id="GO:0005886">
    <property type="term" value="C:plasma membrane"/>
    <property type="evidence" value="ECO:0007669"/>
    <property type="project" value="UniProtKB-SubCell"/>
</dbReference>
<dbReference type="CDD" id="cd18121">
    <property type="entry name" value="ATP-synt_Fo_c"/>
    <property type="match status" value="1"/>
</dbReference>
<evidence type="ECO:0000256" key="3">
    <source>
        <dbReference type="ARBA" id="ARBA00022448"/>
    </source>
</evidence>
<dbReference type="OrthoDB" id="5296711at2"/>
<dbReference type="GO" id="GO:0046933">
    <property type="term" value="F:proton-transporting ATP synthase activity, rotational mechanism"/>
    <property type="evidence" value="ECO:0007669"/>
    <property type="project" value="UniProtKB-UniRule"/>
</dbReference>
<comment type="function">
    <text evidence="14">Key component of the F(0) channel; it plays a direct role in translocation across the membrane. A homomeric c-ring of between 10-14 subunits forms the central stalk rotor element with the F(1) delta and epsilon subunits.</text>
</comment>
<keyword evidence="10 14" id="KW-0446">Lipid-binding</keyword>
<comment type="function">
    <text evidence="13 14">F(1)F(0) ATP synthase produces ATP from ADP in the presence of a proton or sodium gradient. F-type ATPases consist of two structural domains, F(1) containing the extramembraneous catalytic core and F(0) containing the membrane proton channel, linked together by a central stalk and a peripheral stalk. During catalysis, ATP synthesis in the catalytic domain of F(1) is coupled via a rotary mechanism of the central stalk subunits to proton translocation.</text>
</comment>
<evidence type="ECO:0000256" key="10">
    <source>
        <dbReference type="ARBA" id="ARBA00023121"/>
    </source>
</evidence>
<feature type="signal peptide" evidence="15">
    <location>
        <begin position="1"/>
        <end position="23"/>
    </location>
</feature>
<protein>
    <recommendedName>
        <fullName evidence="14">ATP synthase subunit c</fullName>
    </recommendedName>
    <alternativeName>
        <fullName evidence="14">ATP synthase F(0) sector subunit c</fullName>
    </alternativeName>
    <alternativeName>
        <fullName evidence="14">F-type ATPase subunit c</fullName>
        <shortName evidence="14">F-ATPase subunit c</shortName>
    </alternativeName>
    <alternativeName>
        <fullName evidence="14">Lipid-binding protein</fullName>
    </alternativeName>
</protein>
<comment type="similarity">
    <text evidence="2 14">Belongs to the ATPase C chain family.</text>
</comment>
<organism evidence="17 18">
    <name type="scientific">Desulfoplanes formicivorans</name>
    <dbReference type="NCBI Taxonomy" id="1592317"/>
    <lineage>
        <taxon>Bacteria</taxon>
        <taxon>Pseudomonadati</taxon>
        <taxon>Thermodesulfobacteriota</taxon>
        <taxon>Desulfovibrionia</taxon>
        <taxon>Desulfovibrionales</taxon>
        <taxon>Desulfoplanaceae</taxon>
        <taxon>Desulfoplanes</taxon>
    </lineage>
</organism>
<dbReference type="HAMAP" id="MF_01396">
    <property type="entry name" value="ATP_synth_c_bact"/>
    <property type="match status" value="1"/>
</dbReference>
<gene>
    <name evidence="14" type="primary">atpE</name>
    <name evidence="17" type="ORF">DPF_1102</name>
</gene>
<sequence>MRKGLMVVLSTIAMVAVAGAAFAAEAAPSVISMTSLATALGMALAAAGCGIGQGLGLKAACEGTARNPEASGKITVTMLVGLAMIESLAIYALVVNLILLFANPFIG</sequence>
<evidence type="ECO:0000256" key="2">
    <source>
        <dbReference type="ARBA" id="ARBA00006704"/>
    </source>
</evidence>
<dbReference type="EMBL" id="BDFE01000015">
    <property type="protein sequence ID" value="GAU08394.1"/>
    <property type="molecule type" value="Genomic_DNA"/>
</dbReference>
<feature type="transmembrane region" description="Helical" evidence="14">
    <location>
        <begin position="78"/>
        <end position="102"/>
    </location>
</feature>
<dbReference type="RefSeq" id="WP_069857887.1">
    <property type="nucleotide sequence ID" value="NZ_BDFE01000015.1"/>
</dbReference>
<evidence type="ECO:0000256" key="7">
    <source>
        <dbReference type="ARBA" id="ARBA00022781"/>
    </source>
</evidence>
<dbReference type="InterPro" id="IPR020537">
    <property type="entry name" value="ATP_synth_F0_csu_DDCD_BS"/>
</dbReference>
<evidence type="ECO:0000256" key="6">
    <source>
        <dbReference type="ARBA" id="ARBA00022692"/>
    </source>
</evidence>
<evidence type="ECO:0000256" key="12">
    <source>
        <dbReference type="ARBA" id="ARBA00023310"/>
    </source>
</evidence>
<keyword evidence="5 14" id="KW-0138">CF(0)</keyword>
<dbReference type="PROSITE" id="PS00605">
    <property type="entry name" value="ATPASE_C"/>
    <property type="match status" value="1"/>
</dbReference>
<evidence type="ECO:0000256" key="5">
    <source>
        <dbReference type="ARBA" id="ARBA00022547"/>
    </source>
</evidence>
<evidence type="ECO:0000256" key="9">
    <source>
        <dbReference type="ARBA" id="ARBA00023065"/>
    </source>
</evidence>
<dbReference type="AlphaFoldDB" id="A0A194AI00"/>
<feature type="chain" id="PRO_5008507591" description="ATP synthase subunit c" evidence="15">
    <location>
        <begin position="24"/>
        <end position="107"/>
    </location>
</feature>
<keyword evidence="9 14" id="KW-0406">Ion transport</keyword>
<comment type="caution">
    <text evidence="17">The sequence shown here is derived from an EMBL/GenBank/DDBJ whole genome shotgun (WGS) entry which is preliminary data.</text>
</comment>
<keyword evidence="6 14" id="KW-0812">Transmembrane</keyword>
<dbReference type="InterPro" id="IPR000454">
    <property type="entry name" value="ATP_synth_F0_csu"/>
</dbReference>
<evidence type="ECO:0000313" key="18">
    <source>
        <dbReference type="Proteomes" id="UP000095200"/>
    </source>
</evidence>